<protein>
    <submittedName>
        <fullName evidence="1">Uncharacterized protein</fullName>
    </submittedName>
</protein>
<accession>A0A8R1E6F0</accession>
<keyword evidence="2" id="KW-1185">Reference proteome</keyword>
<dbReference type="AlphaFoldDB" id="A0A8R1E6F0"/>
<name>A0A8R1E6F0_CAEJA</name>
<reference evidence="1" key="2">
    <citation type="submission" date="2022-06" db="UniProtKB">
        <authorList>
            <consortium name="EnsemblMetazoa"/>
        </authorList>
    </citation>
    <scope>IDENTIFICATION</scope>
    <source>
        <strain evidence="1">DF5081</strain>
    </source>
</reference>
<evidence type="ECO:0000313" key="1">
    <source>
        <dbReference type="EnsemblMetazoa" id="CJA20634.1"/>
    </source>
</evidence>
<dbReference type="Proteomes" id="UP000005237">
    <property type="component" value="Unassembled WGS sequence"/>
</dbReference>
<proteinExistence type="predicted"/>
<organism evidence="1 2">
    <name type="scientific">Caenorhabditis japonica</name>
    <dbReference type="NCBI Taxonomy" id="281687"/>
    <lineage>
        <taxon>Eukaryota</taxon>
        <taxon>Metazoa</taxon>
        <taxon>Ecdysozoa</taxon>
        <taxon>Nematoda</taxon>
        <taxon>Chromadorea</taxon>
        <taxon>Rhabditida</taxon>
        <taxon>Rhabditina</taxon>
        <taxon>Rhabditomorpha</taxon>
        <taxon>Rhabditoidea</taxon>
        <taxon>Rhabditidae</taxon>
        <taxon>Peloderinae</taxon>
        <taxon>Caenorhabditis</taxon>
    </lineage>
</organism>
<dbReference type="EnsemblMetazoa" id="CJA20634.1">
    <property type="protein sequence ID" value="CJA20634.1"/>
    <property type="gene ID" value="WBGene00176206"/>
</dbReference>
<evidence type="ECO:0000313" key="2">
    <source>
        <dbReference type="Proteomes" id="UP000005237"/>
    </source>
</evidence>
<sequence>MPKHPFDQIFFLDASKQSSKQVTKFTNIFKKKFTEFSGRVLVNSRTSPEQFTTDRSHEKLLQEHYPKINRLLFELRTGFRQGLDQLFFKLWYVLFKYWIDCSLELWIFHLKLDQQLWIFENFYVNNWINCLHNSKKFFVMDWIKRYRNYGNFFTRKNSQHFNKDYQNKPHCRLQDEPGNNSQQLQLHHQLR</sequence>
<reference evidence="2" key="1">
    <citation type="submission" date="2010-08" db="EMBL/GenBank/DDBJ databases">
        <authorList>
            <consortium name="Caenorhabditis japonica Sequencing Consortium"/>
            <person name="Wilson R.K."/>
        </authorList>
    </citation>
    <scope>NUCLEOTIDE SEQUENCE [LARGE SCALE GENOMIC DNA]</scope>
    <source>
        <strain evidence="2">DF5081</strain>
    </source>
</reference>